<protein>
    <recommendedName>
        <fullName evidence="3">PBS lyase HEAT domain protein repeat-containing protein</fullName>
    </recommendedName>
</protein>
<accession>D6TX16</accession>
<proteinExistence type="predicted"/>
<dbReference type="SUPFAM" id="SSF48371">
    <property type="entry name" value="ARM repeat"/>
    <property type="match status" value="1"/>
</dbReference>
<comment type="caution">
    <text evidence="1">The sequence shown here is derived from an EMBL/GenBank/DDBJ whole genome shotgun (WGS) entry which is preliminary data.</text>
</comment>
<dbReference type="InParanoid" id="D6TX16"/>
<evidence type="ECO:0000313" key="1">
    <source>
        <dbReference type="EMBL" id="EFH84749.1"/>
    </source>
</evidence>
<evidence type="ECO:0008006" key="3">
    <source>
        <dbReference type="Google" id="ProtNLM"/>
    </source>
</evidence>
<evidence type="ECO:0000313" key="2">
    <source>
        <dbReference type="Proteomes" id="UP000004508"/>
    </source>
</evidence>
<dbReference type="EMBL" id="ADVG01000003">
    <property type="protein sequence ID" value="EFH84749.1"/>
    <property type="molecule type" value="Genomic_DNA"/>
</dbReference>
<reference evidence="1 2" key="1">
    <citation type="journal article" date="2011" name="Stand. Genomic Sci.">
        <title>Non-contiguous finished genome sequence and contextual data of the filamentous soil bacterium Ktedonobacter racemifer type strain (SOSP1-21).</title>
        <authorList>
            <person name="Chang Y.J."/>
            <person name="Land M."/>
            <person name="Hauser L."/>
            <person name="Chertkov O."/>
            <person name="Del Rio T.G."/>
            <person name="Nolan M."/>
            <person name="Copeland A."/>
            <person name="Tice H."/>
            <person name="Cheng J.F."/>
            <person name="Lucas S."/>
            <person name="Han C."/>
            <person name="Goodwin L."/>
            <person name="Pitluck S."/>
            <person name="Ivanova N."/>
            <person name="Ovchinikova G."/>
            <person name="Pati A."/>
            <person name="Chen A."/>
            <person name="Palaniappan K."/>
            <person name="Mavromatis K."/>
            <person name="Liolios K."/>
            <person name="Brettin T."/>
            <person name="Fiebig A."/>
            <person name="Rohde M."/>
            <person name="Abt B."/>
            <person name="Goker M."/>
            <person name="Detter J.C."/>
            <person name="Woyke T."/>
            <person name="Bristow J."/>
            <person name="Eisen J.A."/>
            <person name="Markowitz V."/>
            <person name="Hugenholtz P."/>
            <person name="Kyrpides N.C."/>
            <person name="Klenk H.P."/>
            <person name="Lapidus A."/>
        </authorList>
    </citation>
    <scope>NUCLEOTIDE SEQUENCE [LARGE SCALE GENOMIC DNA]</scope>
    <source>
        <strain evidence="2">DSM 44963</strain>
    </source>
</reference>
<dbReference type="eggNOG" id="COG1413">
    <property type="taxonomic scope" value="Bacteria"/>
</dbReference>
<dbReference type="InterPro" id="IPR016024">
    <property type="entry name" value="ARM-type_fold"/>
</dbReference>
<name>D6TX16_KTERA</name>
<dbReference type="STRING" id="485913.Krac_5852"/>
<dbReference type="AlphaFoldDB" id="D6TX16"/>
<dbReference type="Proteomes" id="UP000004508">
    <property type="component" value="Unassembled WGS sequence"/>
</dbReference>
<keyword evidence="2" id="KW-1185">Reference proteome</keyword>
<organism evidence="1 2">
    <name type="scientific">Ktedonobacter racemifer DSM 44963</name>
    <dbReference type="NCBI Taxonomy" id="485913"/>
    <lineage>
        <taxon>Bacteria</taxon>
        <taxon>Bacillati</taxon>
        <taxon>Chloroflexota</taxon>
        <taxon>Ktedonobacteria</taxon>
        <taxon>Ktedonobacterales</taxon>
        <taxon>Ktedonobacteraceae</taxon>
        <taxon>Ktedonobacter</taxon>
    </lineage>
</organism>
<gene>
    <name evidence="1" type="ORF">Krac_5852</name>
</gene>
<dbReference type="Gene3D" id="1.25.10.10">
    <property type="entry name" value="Leucine-rich Repeat Variant"/>
    <property type="match status" value="1"/>
</dbReference>
<sequence length="339" mass="38616">MDRIILITGATMLENLSSVDWGILTHAYGKADDVPQLLRNLASHDEEVRKVALRSLYGTIYHQGTVYQASAYAVPFLLELVQQEEVQERESILSLLADLARGDAYHRQHMRIYTDEEKHDPSFQKQLEEEVFEVDCTHQAVKDGIPLYLELLAHQEVKIRTNAIYLLSYFRSEAAQLVPQLSTRFQYERDQGVYACLLYSVGILIKDQSVAYPDAFHLLEQSLEKGETDPIRVAAAMALIRTGSRSFSSRVLDVILEAIMHPETVENVYKELPWVEDGFLFEAVISLSQLPSSFHHSLVDPRLIDFLETVRAQDEETLDQIALDLALDLHSEMGLDPHF</sequence>
<dbReference type="InterPro" id="IPR011989">
    <property type="entry name" value="ARM-like"/>
</dbReference>